<dbReference type="GO" id="GO:0016787">
    <property type="term" value="F:hydrolase activity"/>
    <property type="evidence" value="ECO:0007669"/>
    <property type="project" value="UniProtKB-KW"/>
</dbReference>
<dbReference type="EMBL" id="CP002593">
    <property type="protein sequence ID" value="AEA24372.1"/>
    <property type="molecule type" value="Genomic_DNA"/>
</dbReference>
<gene>
    <name evidence="1" type="ordered locus">Psed_2148</name>
</gene>
<organism evidence="1 2">
    <name type="scientific">Pseudonocardia dioxanivorans (strain ATCC 55486 / DSM 44775 / JCM 13855 / CB1190)</name>
    <dbReference type="NCBI Taxonomy" id="675635"/>
    <lineage>
        <taxon>Bacteria</taxon>
        <taxon>Bacillati</taxon>
        <taxon>Actinomycetota</taxon>
        <taxon>Actinomycetes</taxon>
        <taxon>Pseudonocardiales</taxon>
        <taxon>Pseudonocardiaceae</taxon>
        <taxon>Pseudonocardia</taxon>
    </lineage>
</organism>
<dbReference type="InterPro" id="IPR036412">
    <property type="entry name" value="HAD-like_sf"/>
</dbReference>
<proteinExistence type="predicted"/>
<keyword evidence="2" id="KW-1185">Reference proteome</keyword>
<dbReference type="InterPro" id="IPR023214">
    <property type="entry name" value="HAD_sf"/>
</dbReference>
<dbReference type="Pfam" id="PF12710">
    <property type="entry name" value="HAD"/>
    <property type="match status" value="1"/>
</dbReference>
<dbReference type="eggNOG" id="COG0560">
    <property type="taxonomic scope" value="Bacteria"/>
</dbReference>
<dbReference type="HOGENOM" id="CLU_1314777_0_0_11"/>
<dbReference type="AlphaFoldDB" id="F4CKZ3"/>
<dbReference type="Gene3D" id="3.40.50.1000">
    <property type="entry name" value="HAD superfamily/HAD-like"/>
    <property type="match status" value="1"/>
</dbReference>
<dbReference type="NCBIfam" id="TIGR01488">
    <property type="entry name" value="HAD-SF-IB"/>
    <property type="match status" value="1"/>
</dbReference>
<dbReference type="Proteomes" id="UP000007809">
    <property type="component" value="Chromosome"/>
</dbReference>
<sequence length="243" mass="26278">MYPASILPCDLPVKRELMPQSPDADMSDHGRRLHVFDMDGTLLRGAATIELARHFGKPTVGHDIESRWLAGSISDREFWETLLDICADATEADLDAAFEGSCWMTGTVDVLTDIRARGEIAIVITQSPAFFVRRLQRWGAHETYGSDVEVGRPLPDAATLSPEAKVKITQDALARHGLTAQACVAYGDSSSDLDLFTWLPHAVGVNPSPAIARLASASYVGTDLREAYSIGRGLLSPTGVGRT</sequence>
<evidence type="ECO:0000313" key="1">
    <source>
        <dbReference type="EMBL" id="AEA24372.1"/>
    </source>
</evidence>
<keyword evidence="1" id="KW-0378">Hydrolase</keyword>
<evidence type="ECO:0000313" key="2">
    <source>
        <dbReference type="Proteomes" id="UP000007809"/>
    </source>
</evidence>
<dbReference type="STRING" id="675635.Psed_2148"/>
<dbReference type="SUPFAM" id="SSF56784">
    <property type="entry name" value="HAD-like"/>
    <property type="match status" value="1"/>
</dbReference>
<name>F4CKZ3_PSEUX</name>
<dbReference type="KEGG" id="pdx:Psed_2148"/>
<accession>F4CKZ3</accession>
<protein>
    <submittedName>
        <fullName evidence="1">Haloacid dehalogenase domain protein hydrolase</fullName>
    </submittedName>
</protein>
<reference evidence="1 2" key="1">
    <citation type="journal article" date="2011" name="J. Bacteriol.">
        <title>Genome sequence of the 1,4-dioxane-degrading Pseudonocardia dioxanivorans strain CB1190.</title>
        <authorList>
            <person name="Sales C.M."/>
            <person name="Mahendra S."/>
            <person name="Grostern A."/>
            <person name="Parales R.E."/>
            <person name="Goodwin L.A."/>
            <person name="Woyke T."/>
            <person name="Nolan M."/>
            <person name="Lapidus A."/>
            <person name="Chertkov O."/>
            <person name="Ovchinnikova G."/>
            <person name="Sczyrba A."/>
            <person name="Alvarez-Cohen L."/>
        </authorList>
    </citation>
    <scope>NUCLEOTIDE SEQUENCE [LARGE SCALE GENOMIC DNA]</scope>
    <source>
        <strain evidence="2">ATCC 55486 / DSM 44775 / JCM 13855 / CB1190</strain>
    </source>
</reference>